<feature type="domain" description="AB hydrolase-1" evidence="1">
    <location>
        <begin position="62"/>
        <end position="371"/>
    </location>
</feature>
<dbReference type="EMBL" id="JAULSN010000001">
    <property type="protein sequence ID" value="KAK3384481.1"/>
    <property type="molecule type" value="Genomic_DNA"/>
</dbReference>
<sequence>MAAASSSAFDVREHVVEAQHIREYPHATAHSQEDVLHLAVKQYIPRSNQDPQPGDVTIIASHANGFVKELYEPLWEDLVRALGQRGVRVRGIWIADVAWQGQSGIINDEHLGNDPSWTDHARDLLLMVNKFRSAMVRPLIGVGHSFGANIIVNLALLHPRLLSSLVLLDPVLSHFARVGPAYGYMPMKQSAYRRDWWPSRAEAAAGFRRNAFYSTWDPRALEALIEHGLRDAGGDDGRVTLTTSKHMECFTYYRPKAQGYDAATGQRVIDPAKKPVDATSDFASNGNADFVFYRPEGPLTTERLPSLRPGVLWVFGEHSEVNPPDVRQEKMDLTGVGVGGSGGVAAGRVRQVMLEGYGHLVPMEATARCAEHAAEFVAADLAFWRDEQREFQEWAKKPKAAKQMLDDDWMRWLGPLERKKPQQPKL</sequence>
<evidence type="ECO:0000313" key="3">
    <source>
        <dbReference type="Proteomes" id="UP001287356"/>
    </source>
</evidence>
<evidence type="ECO:0000259" key="1">
    <source>
        <dbReference type="Pfam" id="PF12697"/>
    </source>
</evidence>
<dbReference type="InterPro" id="IPR029058">
    <property type="entry name" value="AB_hydrolase_fold"/>
</dbReference>
<dbReference type="GO" id="GO:0016787">
    <property type="term" value="F:hydrolase activity"/>
    <property type="evidence" value="ECO:0007669"/>
    <property type="project" value="UniProtKB-KW"/>
</dbReference>
<comment type="caution">
    <text evidence="2">The sequence shown here is derived from an EMBL/GenBank/DDBJ whole genome shotgun (WGS) entry which is preliminary data.</text>
</comment>
<reference evidence="2" key="1">
    <citation type="journal article" date="2023" name="Mol. Phylogenet. Evol.">
        <title>Genome-scale phylogeny and comparative genomics of the fungal order Sordariales.</title>
        <authorList>
            <person name="Hensen N."/>
            <person name="Bonometti L."/>
            <person name="Westerberg I."/>
            <person name="Brannstrom I.O."/>
            <person name="Guillou S."/>
            <person name="Cros-Aarteil S."/>
            <person name="Calhoun S."/>
            <person name="Haridas S."/>
            <person name="Kuo A."/>
            <person name="Mondo S."/>
            <person name="Pangilinan J."/>
            <person name="Riley R."/>
            <person name="LaButti K."/>
            <person name="Andreopoulos B."/>
            <person name="Lipzen A."/>
            <person name="Chen C."/>
            <person name="Yan M."/>
            <person name="Daum C."/>
            <person name="Ng V."/>
            <person name="Clum A."/>
            <person name="Steindorff A."/>
            <person name="Ohm R.A."/>
            <person name="Martin F."/>
            <person name="Silar P."/>
            <person name="Natvig D.O."/>
            <person name="Lalanne C."/>
            <person name="Gautier V."/>
            <person name="Ament-Velasquez S.L."/>
            <person name="Kruys A."/>
            <person name="Hutchinson M.I."/>
            <person name="Powell A.J."/>
            <person name="Barry K."/>
            <person name="Miller A.N."/>
            <person name="Grigoriev I.V."/>
            <person name="Debuchy R."/>
            <person name="Gladieux P."/>
            <person name="Hiltunen Thoren M."/>
            <person name="Johannesson H."/>
        </authorList>
    </citation>
    <scope>NUCLEOTIDE SEQUENCE</scope>
    <source>
        <strain evidence="2">CBS 958.72</strain>
    </source>
</reference>
<keyword evidence="3" id="KW-1185">Reference proteome</keyword>
<dbReference type="Pfam" id="PF12697">
    <property type="entry name" value="Abhydrolase_6"/>
    <property type="match status" value="1"/>
</dbReference>
<proteinExistence type="predicted"/>
<dbReference type="Gene3D" id="3.40.50.1820">
    <property type="entry name" value="alpha/beta hydrolase"/>
    <property type="match status" value="1"/>
</dbReference>
<dbReference type="SUPFAM" id="SSF53474">
    <property type="entry name" value="alpha/beta-Hydrolases"/>
    <property type="match status" value="1"/>
</dbReference>
<accession>A0AAE0NMW1</accession>
<dbReference type="Proteomes" id="UP001287356">
    <property type="component" value="Unassembled WGS sequence"/>
</dbReference>
<dbReference type="AlphaFoldDB" id="A0AAE0NMW1"/>
<evidence type="ECO:0000313" key="2">
    <source>
        <dbReference type="EMBL" id="KAK3384481.1"/>
    </source>
</evidence>
<organism evidence="2 3">
    <name type="scientific">Lasiosphaeria ovina</name>
    <dbReference type="NCBI Taxonomy" id="92902"/>
    <lineage>
        <taxon>Eukaryota</taxon>
        <taxon>Fungi</taxon>
        <taxon>Dikarya</taxon>
        <taxon>Ascomycota</taxon>
        <taxon>Pezizomycotina</taxon>
        <taxon>Sordariomycetes</taxon>
        <taxon>Sordariomycetidae</taxon>
        <taxon>Sordariales</taxon>
        <taxon>Lasiosphaeriaceae</taxon>
        <taxon>Lasiosphaeria</taxon>
    </lineage>
</organism>
<gene>
    <name evidence="2" type="ORF">B0T24DRAFT_674233</name>
</gene>
<protein>
    <submittedName>
        <fullName evidence="2">Alpha/beta hydrolase family-domain-containing protein</fullName>
    </submittedName>
</protein>
<reference evidence="2" key="2">
    <citation type="submission" date="2023-06" db="EMBL/GenBank/DDBJ databases">
        <authorList>
            <consortium name="Lawrence Berkeley National Laboratory"/>
            <person name="Haridas S."/>
            <person name="Hensen N."/>
            <person name="Bonometti L."/>
            <person name="Westerberg I."/>
            <person name="Brannstrom I.O."/>
            <person name="Guillou S."/>
            <person name="Cros-Aarteil S."/>
            <person name="Calhoun S."/>
            <person name="Kuo A."/>
            <person name="Mondo S."/>
            <person name="Pangilinan J."/>
            <person name="Riley R."/>
            <person name="Labutti K."/>
            <person name="Andreopoulos B."/>
            <person name="Lipzen A."/>
            <person name="Chen C."/>
            <person name="Yanf M."/>
            <person name="Daum C."/>
            <person name="Ng V."/>
            <person name="Clum A."/>
            <person name="Steindorff A."/>
            <person name="Ohm R."/>
            <person name="Martin F."/>
            <person name="Silar P."/>
            <person name="Natvig D."/>
            <person name="Lalanne C."/>
            <person name="Gautier V."/>
            <person name="Ament-Velasquez S.L."/>
            <person name="Kruys A."/>
            <person name="Hutchinson M.I."/>
            <person name="Powell A.J."/>
            <person name="Barry K."/>
            <person name="Miller A.N."/>
            <person name="Grigoriev I.V."/>
            <person name="Debuchy R."/>
            <person name="Gladieux P."/>
            <person name="Thoren M.H."/>
            <person name="Johannesson H."/>
        </authorList>
    </citation>
    <scope>NUCLEOTIDE SEQUENCE</scope>
    <source>
        <strain evidence="2">CBS 958.72</strain>
    </source>
</reference>
<dbReference type="InterPro" id="IPR000073">
    <property type="entry name" value="AB_hydrolase_1"/>
</dbReference>
<keyword evidence="2" id="KW-0378">Hydrolase</keyword>
<name>A0AAE0NMW1_9PEZI</name>